<dbReference type="GO" id="GO:0005525">
    <property type="term" value="F:GTP binding"/>
    <property type="evidence" value="ECO:0007669"/>
    <property type="project" value="InterPro"/>
</dbReference>
<organism evidence="4 5">
    <name type="scientific">Solea senegalensis</name>
    <name type="common">Senegalese sole</name>
    <dbReference type="NCBI Taxonomy" id="28829"/>
    <lineage>
        <taxon>Eukaryota</taxon>
        <taxon>Metazoa</taxon>
        <taxon>Chordata</taxon>
        <taxon>Craniata</taxon>
        <taxon>Vertebrata</taxon>
        <taxon>Euteleostomi</taxon>
        <taxon>Actinopterygii</taxon>
        <taxon>Neopterygii</taxon>
        <taxon>Teleostei</taxon>
        <taxon>Neoteleostei</taxon>
        <taxon>Acanthomorphata</taxon>
        <taxon>Carangaria</taxon>
        <taxon>Pleuronectiformes</taxon>
        <taxon>Pleuronectoidei</taxon>
        <taxon>Soleidae</taxon>
        <taxon>Solea</taxon>
    </lineage>
</organism>
<sequence>MKNPEVTHSQDKEAEPEDSTAMEVAALGRPFSLGMLYDCRKDFLVPGKTLWNISDLEKDTRAREKPSSEFEIVASESIEDKSSSLKVDASLKASFLGGLVEVNGSAKYLNDQRTSKKLARVTLKYETTTMFEELSMSHLSRGNVKFPYVFDEQIATHVVTAILYGAQAFFVFDREVSEKEDHQDIQGNLKVMIKRIPCLAIEGEGSLKMEDKDKAYVDKFSCKFYGDFSLRNNPVSFQDAVNVYQSLPTLLGPNREKVVPLKVWLLPLTNLDSSAAKIVRQISVGLVQEAQSVLEDFSEIEMRCNDAMRSTTAQQFPQIGKKLRSFKEMCTVFKLDFQRTLSEKLPSIRGGGEEESVLTEVLMKRHSSPFNSKNLDEWMNCKEREISILKSFTNILKNTEIVSSQSKLHEAILRAENTVCLVFTSLESVEPYLSALSNYNQKNTKLDNHQDPLTYDVEKEQWYLSDGVLDTMRKKVKLVSDFAEANKENKNIKFLTVGLTNKNLKGSSIYLYKDGSPEDENFQPPSKPETVRVSDINHNSVTLKISPPRFGAENITSYSVDCCVGGEDGWKRKMAPKAEEVTVSDLSPNTDYVLRCRAVTSVGIGPVSEVTGSVKTLPCSPPGKPQVDPNSSEISVSWQKPAELGQDVQVLSYIVEYAQKEDLQWNHTWSGAEKAIISGLQSETEYVVRVICDCGGDGRSKESIPVNVCTTMRKFDRLAEYLKHKSKILESNSPSLYKLPLTEEDMDIEGCRRFNFGKETMRQNRTIMLLGATGSGKSTLINGIINYIVGVEWKDDFRFKLVVEDQSRSQAESQTSEVSVYKVNYQEGFKIPYSLTMVDTPGFGDTRGIGRDKDITEQVRKLFTSGEGVKEIDAVCFVTQASLARLTATQRYVFDSVLSIFGKDVAENIEMLVTFADGKQPPVLEAINISGLPCPKNDLGLPVHFKFNNSALFADNRCLRGETCDEDSDDDNFDEMFWKMGAKSMERFFTALGKITTRSLQMTQEVLKERKRLETAVEGLQPQVKAGLAKLEQIRTTKEKIKDQETIMSSNENFQIEVEMIKPVKEELTKSGEFITNCQKCSITCHYPCGIAEDSKKDRCTAIDQTGMCMVCPGKCIWSVHFNQRYRWEYVKVTEKKTLKELKEKYEQASHEKITTQKLIERQEEEIVGLQDMILALVEQSASSINRLQEIALKPNPLTIPEYIDMLIDGEMTEAKEGYQARVHSLESMRERAEIISKVAKGEQLNKSDEQLSRERQQRKEKVGFFKKMGNYLGFS</sequence>
<dbReference type="SMART" id="SM00060">
    <property type="entry name" value="FN3"/>
    <property type="match status" value="2"/>
</dbReference>
<accession>A0AAV6TAH6</accession>
<dbReference type="InterPro" id="IPR006703">
    <property type="entry name" value="G_AIG1"/>
</dbReference>
<comment type="caution">
    <text evidence="4">The sequence shown here is derived from an EMBL/GenBank/DDBJ whole genome shotgun (WGS) entry which is preliminary data.</text>
</comment>
<feature type="domain" description="Fibronectin type-III" evidence="3">
    <location>
        <begin position="524"/>
        <end position="619"/>
    </location>
</feature>
<dbReference type="InterPro" id="IPR003961">
    <property type="entry name" value="FN3_dom"/>
</dbReference>
<reference evidence="4 5" key="1">
    <citation type="journal article" date="2021" name="Sci. Rep.">
        <title>Chromosome anchoring in Senegalese sole (Solea senegalensis) reveals sex-associated markers and genome rearrangements in flatfish.</title>
        <authorList>
            <person name="Guerrero-Cozar I."/>
            <person name="Gomez-Garrido J."/>
            <person name="Berbel C."/>
            <person name="Martinez-Blanch J.F."/>
            <person name="Alioto T."/>
            <person name="Claros M.G."/>
            <person name="Gagnaire P.A."/>
            <person name="Manchado M."/>
        </authorList>
    </citation>
    <scope>NUCLEOTIDE SEQUENCE [LARGE SCALE GENOMIC DNA]</scope>
    <source>
        <strain evidence="4">Sse05_10M</strain>
    </source>
</reference>
<dbReference type="PANTHER" id="PTHR31594">
    <property type="entry name" value="AIG1-TYPE G DOMAIN-CONTAINING PROTEIN"/>
    <property type="match status" value="1"/>
</dbReference>
<evidence type="ECO:0000256" key="1">
    <source>
        <dbReference type="ARBA" id="ARBA00022741"/>
    </source>
</evidence>
<name>A0AAV6TAH6_SOLSE</name>
<keyword evidence="5" id="KW-1185">Reference proteome</keyword>
<feature type="coiled-coil region" evidence="2">
    <location>
        <begin position="1132"/>
        <end position="1180"/>
    </location>
</feature>
<dbReference type="Pfam" id="PF04548">
    <property type="entry name" value="AIG1"/>
    <property type="match status" value="1"/>
</dbReference>
<dbReference type="PROSITE" id="PS50853">
    <property type="entry name" value="FN3"/>
    <property type="match status" value="2"/>
</dbReference>
<dbReference type="Proteomes" id="UP000693946">
    <property type="component" value="Linkage Group LG1"/>
</dbReference>
<evidence type="ECO:0000256" key="2">
    <source>
        <dbReference type="SAM" id="Coils"/>
    </source>
</evidence>
<dbReference type="Pfam" id="PF18078">
    <property type="entry name" value="Thioredoxin_11"/>
    <property type="match status" value="1"/>
</dbReference>
<dbReference type="PANTHER" id="PTHR31594:SF16">
    <property type="entry name" value="SI:CH211-281L24.3"/>
    <property type="match status" value="1"/>
</dbReference>
<dbReference type="FunFam" id="3.40.50.300:FF:002049">
    <property type="entry name" value="Si:ch73-170d6.2"/>
    <property type="match status" value="1"/>
</dbReference>
<dbReference type="InterPro" id="IPR052090">
    <property type="entry name" value="Cytolytic_pore-forming_toxin"/>
</dbReference>
<dbReference type="CDD" id="cd00063">
    <property type="entry name" value="FN3"/>
    <property type="match status" value="2"/>
</dbReference>
<feature type="domain" description="Fibronectin type-III" evidence="3">
    <location>
        <begin position="621"/>
        <end position="714"/>
    </location>
</feature>
<dbReference type="Pfam" id="PF21109">
    <property type="entry name" value="Stonustoxin_helical"/>
    <property type="match status" value="1"/>
</dbReference>
<dbReference type="EMBL" id="JAGKHQ010000001">
    <property type="protein sequence ID" value="KAG7525976.1"/>
    <property type="molecule type" value="Genomic_DNA"/>
</dbReference>
<dbReference type="InterPro" id="IPR040581">
    <property type="entry name" value="Thioredoxin_11"/>
</dbReference>
<keyword evidence="1" id="KW-0547">Nucleotide-binding</keyword>
<proteinExistence type="predicted"/>
<evidence type="ECO:0000259" key="3">
    <source>
        <dbReference type="PROSITE" id="PS50853"/>
    </source>
</evidence>
<evidence type="ECO:0000313" key="5">
    <source>
        <dbReference type="Proteomes" id="UP000693946"/>
    </source>
</evidence>
<evidence type="ECO:0000313" key="4">
    <source>
        <dbReference type="EMBL" id="KAG7525976.1"/>
    </source>
</evidence>
<dbReference type="Pfam" id="PF00041">
    <property type="entry name" value="fn3"/>
    <property type="match status" value="2"/>
</dbReference>
<gene>
    <name evidence="4" type="ORF">JOB18_034489</name>
</gene>
<dbReference type="InterPro" id="IPR048997">
    <property type="entry name" value="Stonustoxin-like_helical"/>
</dbReference>
<dbReference type="AlphaFoldDB" id="A0AAV6TAH6"/>
<protein>
    <submittedName>
        <fullName evidence="4">Stonustoxin subunit alpha</fullName>
    </submittedName>
</protein>
<keyword evidence="2" id="KW-0175">Coiled coil</keyword>